<dbReference type="PROSITE" id="PS50965">
    <property type="entry name" value="NERD"/>
    <property type="match status" value="1"/>
</dbReference>
<comment type="caution">
    <text evidence="2">The sequence shown here is derived from an EMBL/GenBank/DDBJ whole genome shotgun (WGS) entry which is preliminary data.</text>
</comment>
<dbReference type="InterPro" id="IPR011528">
    <property type="entry name" value="NERD"/>
</dbReference>
<keyword evidence="3" id="KW-1185">Reference proteome</keyword>
<dbReference type="AlphaFoldDB" id="A0A2A2I7X1"/>
<organism evidence="2 3">
    <name type="scientific">Virgibacillus profundi</name>
    <dbReference type="NCBI Taxonomy" id="2024555"/>
    <lineage>
        <taxon>Bacteria</taxon>
        <taxon>Bacillati</taxon>
        <taxon>Bacillota</taxon>
        <taxon>Bacilli</taxon>
        <taxon>Bacillales</taxon>
        <taxon>Bacillaceae</taxon>
        <taxon>Virgibacillus</taxon>
    </lineage>
</organism>
<dbReference type="OrthoDB" id="2164794at2"/>
<name>A0A2A2I7X1_9BACI</name>
<sequence>MPYKSRVKSTELLTLEYLNYRMNLPGKNKQHYLNLLRGFEGEVQFDSLTEKLQCDCIILNDLLLKINNTYFQIDTIIITSHTIYIFEVKNYEGDYYYGYDEDKFYKIPDYEITNPLHQLSRSESLLRQLFLKQGIKLPIKASVILINPGFNLYQAPLYKPFIFSNQINRHLSKINSTPTKLNGKHKLIADKLMSLHIEESPFTQLPDYSYNQLKKGITCVKCNSFSVTFDGRMCVCAACGHGEKEVSAVMRVVKEFTLLFPELKITTSIIHEWCQAIASKKIIRRILKQNFTMTGSNRGAYFK</sequence>
<feature type="domain" description="NERD" evidence="1">
    <location>
        <begin position="37"/>
        <end position="149"/>
    </location>
</feature>
<protein>
    <submittedName>
        <fullName evidence="2">Nuclease</fullName>
    </submittedName>
</protein>
<dbReference type="Proteomes" id="UP000218887">
    <property type="component" value="Unassembled WGS sequence"/>
</dbReference>
<accession>A0A2A2I7X1</accession>
<evidence type="ECO:0000313" key="2">
    <source>
        <dbReference type="EMBL" id="PAV27819.1"/>
    </source>
</evidence>
<dbReference type="Pfam" id="PF08378">
    <property type="entry name" value="NERD"/>
    <property type="match status" value="1"/>
</dbReference>
<evidence type="ECO:0000313" key="3">
    <source>
        <dbReference type="Proteomes" id="UP000218887"/>
    </source>
</evidence>
<reference evidence="2 3" key="1">
    <citation type="submission" date="2017-08" db="EMBL/GenBank/DDBJ databases">
        <title>Virgibacillus indicus sp. nov. and Virgibacillus profoundi sp. nov, two moderately halophilic bacteria isolated from marine sediment by using the Microfluidic Streak Plate.</title>
        <authorList>
            <person name="Xu B."/>
            <person name="Hu B."/>
            <person name="Wang J."/>
            <person name="Zhu Y."/>
            <person name="Huang L."/>
            <person name="Du W."/>
            <person name="Huang Y."/>
        </authorList>
    </citation>
    <scope>NUCLEOTIDE SEQUENCE [LARGE SCALE GENOMIC DNA]</scope>
    <source>
        <strain evidence="2 3">IO3-P3-H5</strain>
    </source>
</reference>
<dbReference type="EMBL" id="NPOA01000018">
    <property type="protein sequence ID" value="PAV27819.1"/>
    <property type="molecule type" value="Genomic_DNA"/>
</dbReference>
<proteinExistence type="predicted"/>
<gene>
    <name evidence="2" type="ORF">CIL05_19925</name>
</gene>
<evidence type="ECO:0000259" key="1">
    <source>
        <dbReference type="PROSITE" id="PS50965"/>
    </source>
</evidence>